<dbReference type="EMBL" id="JAVFKN010000002">
    <property type="protein sequence ID" value="MDQ5767390.1"/>
    <property type="molecule type" value="Genomic_DNA"/>
</dbReference>
<organism evidence="2">
    <name type="scientific">Thiothrix subterranea</name>
    <dbReference type="NCBI Taxonomy" id="2735563"/>
    <lineage>
        <taxon>Bacteria</taxon>
        <taxon>Pseudomonadati</taxon>
        <taxon>Pseudomonadota</taxon>
        <taxon>Gammaproteobacteria</taxon>
        <taxon>Thiotrichales</taxon>
        <taxon>Thiotrichaceae</taxon>
        <taxon>Thiothrix</taxon>
    </lineage>
</organism>
<sequence>MFKVYINGSFDSTHETLSSACRYARTQAILDQRAYVTVFAAGKTTKPGLDTEKAMMKGVPAYIITPHARAITENREEQRSAGIGNLVAAAARHSVGIARGF</sequence>
<dbReference type="EMBL" id="CP133217">
    <property type="protein sequence ID" value="WML88749.1"/>
    <property type="molecule type" value="Genomic_DNA"/>
</dbReference>
<dbReference type="Proteomes" id="UP001229862">
    <property type="component" value="Chromosome"/>
</dbReference>
<dbReference type="Proteomes" id="UP001223336">
    <property type="component" value="Unassembled WGS sequence"/>
</dbReference>
<reference evidence="2 3" key="1">
    <citation type="submission" date="2023-08" db="EMBL/GenBank/DDBJ databases">
        <title>New molecular markers tilS and rpoB for phylogenetic and monitoring studies of the genus Thiothrix biodiversity.</title>
        <authorList>
            <person name="Ravin N.V."/>
            <person name="Smolyakov D."/>
            <person name="Markov N.D."/>
            <person name="Beletsky A.V."/>
            <person name="Mardanov A.V."/>
            <person name="Rudenko T.S."/>
            <person name="Grabovich M.Y."/>
        </authorList>
    </citation>
    <scope>NUCLEOTIDE SEQUENCE</scope>
    <source>
        <strain evidence="2">DNT52</strain>
        <strain evidence="1 3">H33</strain>
    </source>
</reference>
<protein>
    <submittedName>
        <fullName evidence="2">Uncharacterized protein</fullName>
    </submittedName>
</protein>
<dbReference type="AlphaFoldDB" id="A0AA51R3A1"/>
<name>A0AA51R3A1_9GAMM</name>
<evidence type="ECO:0000313" key="3">
    <source>
        <dbReference type="Proteomes" id="UP001223336"/>
    </source>
</evidence>
<evidence type="ECO:0000313" key="1">
    <source>
        <dbReference type="EMBL" id="MDQ5767390.1"/>
    </source>
</evidence>
<accession>A0AA51R3A1</accession>
<evidence type="ECO:0000313" key="2">
    <source>
        <dbReference type="EMBL" id="WML88749.1"/>
    </source>
</evidence>
<gene>
    <name evidence="1" type="ORF">RCC75_02560</name>
    <name evidence="2" type="ORF">RCG00_10285</name>
</gene>
<dbReference type="RefSeq" id="WP_202716350.1">
    <property type="nucleotide sequence ID" value="NZ_CP053482.1"/>
</dbReference>
<proteinExistence type="predicted"/>
<keyword evidence="3" id="KW-1185">Reference proteome</keyword>